<feature type="transmembrane region" description="Helical" evidence="2">
    <location>
        <begin position="6"/>
        <end position="28"/>
    </location>
</feature>
<gene>
    <name evidence="4" type="ORF">DAPPUDRAFT_223573</name>
</gene>
<reference evidence="4 5" key="1">
    <citation type="journal article" date="2011" name="Science">
        <title>The ecoresponsive genome of Daphnia pulex.</title>
        <authorList>
            <person name="Colbourne J.K."/>
            <person name="Pfrender M.E."/>
            <person name="Gilbert D."/>
            <person name="Thomas W.K."/>
            <person name="Tucker A."/>
            <person name="Oakley T.H."/>
            <person name="Tokishita S."/>
            <person name="Aerts A."/>
            <person name="Arnold G.J."/>
            <person name="Basu M.K."/>
            <person name="Bauer D.J."/>
            <person name="Caceres C.E."/>
            <person name="Carmel L."/>
            <person name="Casola C."/>
            <person name="Choi J.H."/>
            <person name="Detter J.C."/>
            <person name="Dong Q."/>
            <person name="Dusheyko S."/>
            <person name="Eads B.D."/>
            <person name="Frohlich T."/>
            <person name="Geiler-Samerotte K.A."/>
            <person name="Gerlach D."/>
            <person name="Hatcher P."/>
            <person name="Jogdeo S."/>
            <person name="Krijgsveld J."/>
            <person name="Kriventseva E.V."/>
            <person name="Kultz D."/>
            <person name="Laforsch C."/>
            <person name="Lindquist E."/>
            <person name="Lopez J."/>
            <person name="Manak J.R."/>
            <person name="Muller J."/>
            <person name="Pangilinan J."/>
            <person name="Patwardhan R.P."/>
            <person name="Pitluck S."/>
            <person name="Pritham E.J."/>
            <person name="Rechtsteiner A."/>
            <person name="Rho M."/>
            <person name="Rogozin I.B."/>
            <person name="Sakarya O."/>
            <person name="Salamov A."/>
            <person name="Schaack S."/>
            <person name="Shapiro H."/>
            <person name="Shiga Y."/>
            <person name="Skalitzky C."/>
            <person name="Smith Z."/>
            <person name="Souvorov A."/>
            <person name="Sung W."/>
            <person name="Tang Z."/>
            <person name="Tsuchiya D."/>
            <person name="Tu H."/>
            <person name="Vos H."/>
            <person name="Wang M."/>
            <person name="Wolf Y.I."/>
            <person name="Yamagata H."/>
            <person name="Yamada T."/>
            <person name="Ye Y."/>
            <person name="Shaw J.R."/>
            <person name="Andrews J."/>
            <person name="Crease T.J."/>
            <person name="Tang H."/>
            <person name="Lucas S.M."/>
            <person name="Robertson H.M."/>
            <person name="Bork P."/>
            <person name="Koonin E.V."/>
            <person name="Zdobnov E.M."/>
            <person name="Grigoriev I.V."/>
            <person name="Lynch M."/>
            <person name="Boore J.L."/>
        </authorList>
    </citation>
    <scope>NUCLEOTIDE SEQUENCE [LARGE SCALE GENOMIC DNA]</scope>
</reference>
<evidence type="ECO:0000313" key="4">
    <source>
        <dbReference type="EMBL" id="EFX83025.1"/>
    </source>
</evidence>
<accession>E9GBU7</accession>
<dbReference type="SUPFAM" id="SSF48371">
    <property type="entry name" value="ARM repeat"/>
    <property type="match status" value="1"/>
</dbReference>
<feature type="compositionally biased region" description="Polar residues" evidence="1">
    <location>
        <begin position="332"/>
        <end position="356"/>
    </location>
</feature>
<evidence type="ECO:0000256" key="2">
    <source>
        <dbReference type="SAM" id="Phobius"/>
    </source>
</evidence>
<keyword evidence="2" id="KW-1133">Transmembrane helix</keyword>
<dbReference type="GO" id="GO:0003723">
    <property type="term" value="F:RNA binding"/>
    <property type="evidence" value="ECO:0007669"/>
    <property type="project" value="InterPro"/>
</dbReference>
<dbReference type="KEGG" id="dpx:DAPPUDRAFT_223573"/>
<dbReference type="InterPro" id="IPR016024">
    <property type="entry name" value="ARM-type_fold"/>
</dbReference>
<evidence type="ECO:0000313" key="5">
    <source>
        <dbReference type="Proteomes" id="UP000000305"/>
    </source>
</evidence>
<proteinExistence type="predicted"/>
<dbReference type="PhylomeDB" id="E9GBU7"/>
<dbReference type="EMBL" id="GL732538">
    <property type="protein sequence ID" value="EFX83025.1"/>
    <property type="molecule type" value="Genomic_DNA"/>
</dbReference>
<dbReference type="InParanoid" id="E9GBU7"/>
<keyword evidence="5" id="KW-1185">Reference proteome</keyword>
<feature type="compositionally biased region" description="Acidic residues" evidence="1">
    <location>
        <begin position="316"/>
        <end position="325"/>
    </location>
</feature>
<sequence>MSFTNMIISLVSISTVVIFAGLFASWCVRTIRTLIKAPSKSELKLQGLPVQPTRKDGQPESMRFQRRIQSTMAAFIENGMDDEVAPLVVSRLEWCNQINRYLDMLKNTPESIESVANGIEVLMNYHQLHRSEAEQDLVDAIFSRALKDGNISHLYAKLLKRLRSSDQKGWTQNIVRLLFQLSVEEFNRPLDSNDGNGKSRIEKFNNVKLMAAIFKREMPGMPDGWITDCADTLVHRLETEDTEESFYQLCIFLTTLLIAEPGENCDPITPSLQRQLLTYFEALERAATPPKAPHQQPDVKIQKSDATTPTLKLESDGSDTESDGTELERDPQSGTPTESDTDGNESGTVSDTTVTSPEPGEIRMGLLRKADSNSLVYQKIKADLEG</sequence>
<organism evidence="4 5">
    <name type="scientific">Daphnia pulex</name>
    <name type="common">Water flea</name>
    <dbReference type="NCBI Taxonomy" id="6669"/>
    <lineage>
        <taxon>Eukaryota</taxon>
        <taxon>Metazoa</taxon>
        <taxon>Ecdysozoa</taxon>
        <taxon>Arthropoda</taxon>
        <taxon>Crustacea</taxon>
        <taxon>Branchiopoda</taxon>
        <taxon>Diplostraca</taxon>
        <taxon>Cladocera</taxon>
        <taxon>Anomopoda</taxon>
        <taxon>Daphniidae</taxon>
        <taxon>Daphnia</taxon>
    </lineage>
</organism>
<keyword evidence="2" id="KW-0812">Transmembrane</keyword>
<evidence type="ECO:0000256" key="1">
    <source>
        <dbReference type="SAM" id="MobiDB-lite"/>
    </source>
</evidence>
<dbReference type="InterPro" id="IPR003890">
    <property type="entry name" value="MIF4G-like_typ-3"/>
</dbReference>
<name>E9GBU7_DAPPU</name>
<dbReference type="Gene3D" id="1.25.40.180">
    <property type="match status" value="1"/>
</dbReference>
<dbReference type="Proteomes" id="UP000000305">
    <property type="component" value="Unassembled WGS sequence"/>
</dbReference>
<feature type="domain" description="MIF4G" evidence="3">
    <location>
        <begin position="102"/>
        <end position="300"/>
    </location>
</feature>
<protein>
    <recommendedName>
        <fullName evidence="3">MIF4G domain-containing protein</fullName>
    </recommendedName>
</protein>
<dbReference type="AlphaFoldDB" id="E9GBU7"/>
<dbReference type="HOGENOM" id="CLU_785858_0_0_1"/>
<feature type="region of interest" description="Disordered" evidence="1">
    <location>
        <begin position="287"/>
        <end position="367"/>
    </location>
</feature>
<dbReference type="Pfam" id="PF02854">
    <property type="entry name" value="MIF4G"/>
    <property type="match status" value="1"/>
</dbReference>
<evidence type="ECO:0000259" key="3">
    <source>
        <dbReference type="Pfam" id="PF02854"/>
    </source>
</evidence>
<keyword evidence="2" id="KW-0472">Membrane</keyword>
<dbReference type="OrthoDB" id="6383554at2759"/>